<dbReference type="Gene3D" id="3.40.50.300">
    <property type="entry name" value="P-loop containing nucleotide triphosphate hydrolases"/>
    <property type="match status" value="1"/>
</dbReference>
<evidence type="ECO:0000313" key="2">
    <source>
        <dbReference type="EMBL" id="SFO53834.1"/>
    </source>
</evidence>
<dbReference type="Proteomes" id="UP000199614">
    <property type="component" value="Unassembled WGS sequence"/>
</dbReference>
<dbReference type="AlphaFoldDB" id="A0A1I5HZS3"/>
<dbReference type="RefSeq" id="WP_143105672.1">
    <property type="nucleotide sequence ID" value="NZ_FOUY01000081.1"/>
</dbReference>
<feature type="region of interest" description="Disordered" evidence="1">
    <location>
        <begin position="608"/>
        <end position="627"/>
    </location>
</feature>
<dbReference type="STRING" id="260086.SAMN05216207_108111"/>
<feature type="compositionally biased region" description="Low complexity" evidence="1">
    <location>
        <begin position="617"/>
        <end position="627"/>
    </location>
</feature>
<sequence>MARQQSDATGENLSPETLVRALQRLAEENTTPAAASTQVAPRPATALRKETPRQAALSAHHDHIRTESAARRTPYLATATTAGAGYLGWGLTELVGLATGPAGELAATTGIGLASAGLLAGARALLHSRIPAFWRRQSWAGAAGATAWITTASAIGPANWTMTALLAGGAAATWAAWMKEHAIPDVDASTPQLPAADETADSDYGDTLAQRWAENVSPRGKSLPGSMLTDRVELARAVRWTVRTPAGDLSFDEILGRRGRIAGALHVSAKNVMLEPHDDNEGWAYLTVTVRDLLSGGIPYQGPRYDAGVIPLGPFADGEGEMAFYAAEDIGVRNGLVTGEPGSGKSACLEAIGLGLKHSAAWHLFFGDGDPDGGSSPVLNDISDWAEAGPQGVLAQLEAIEAALNIRSLLKSTLTEGPDGTPVPISDPDQQGPLRKLLPSPAVPGLMWIIDELQRLSTDPGLIAQDFIPRLERVVRIGRKYGVAVVVGTQSLLAGDYGNSTVLRSYLAARNLLAFRNQNRSENSTIGGMAVAPASLPAGGGYCFAIAAGRLSMGRVAWAKDLGEWSRELPQTPLDEHTALAVLDHQPEAEQSPAARYAAQVEKLQTWRRQKERGEPTDTPDTTTAPTVLPGFMQDLEIPKALGAENVVPLRPRSTDTARPDGSGEPATAPDIEALPNSQQAVFHALQAGHRRTGEIVTATGLKAPAVSKALAALADLELAHKIAHGQWEPTDDTAQTG</sequence>
<evidence type="ECO:0000313" key="3">
    <source>
        <dbReference type="Proteomes" id="UP000199614"/>
    </source>
</evidence>
<name>A0A1I5HZS3_PSUAM</name>
<proteinExistence type="predicted"/>
<evidence type="ECO:0000256" key="1">
    <source>
        <dbReference type="SAM" id="MobiDB-lite"/>
    </source>
</evidence>
<accession>A0A1I5HZS3</accession>
<keyword evidence="3" id="KW-1185">Reference proteome</keyword>
<organism evidence="2 3">
    <name type="scientific">Pseudonocardia ammonioxydans</name>
    <dbReference type="NCBI Taxonomy" id="260086"/>
    <lineage>
        <taxon>Bacteria</taxon>
        <taxon>Bacillati</taxon>
        <taxon>Actinomycetota</taxon>
        <taxon>Actinomycetes</taxon>
        <taxon>Pseudonocardiales</taxon>
        <taxon>Pseudonocardiaceae</taxon>
        <taxon>Pseudonocardia</taxon>
    </lineage>
</organism>
<dbReference type="SUPFAM" id="SSF52540">
    <property type="entry name" value="P-loop containing nucleoside triphosphate hydrolases"/>
    <property type="match status" value="1"/>
</dbReference>
<protein>
    <submittedName>
        <fullName evidence="2">Uncharacterized protein</fullName>
    </submittedName>
</protein>
<gene>
    <name evidence="2" type="ORF">SAMN05216207_108111</name>
</gene>
<feature type="region of interest" description="Disordered" evidence="1">
    <location>
        <begin position="651"/>
        <end position="672"/>
    </location>
</feature>
<dbReference type="EMBL" id="FOUY01000081">
    <property type="protein sequence ID" value="SFO53834.1"/>
    <property type="molecule type" value="Genomic_DNA"/>
</dbReference>
<dbReference type="OrthoDB" id="3315716at2"/>
<dbReference type="InterPro" id="IPR027417">
    <property type="entry name" value="P-loop_NTPase"/>
</dbReference>
<reference evidence="2 3" key="1">
    <citation type="submission" date="2016-10" db="EMBL/GenBank/DDBJ databases">
        <authorList>
            <person name="de Groot N.N."/>
        </authorList>
    </citation>
    <scope>NUCLEOTIDE SEQUENCE [LARGE SCALE GENOMIC DNA]</scope>
    <source>
        <strain evidence="2 3">CGMCC 4.1877</strain>
    </source>
</reference>